<sequence>MSNANVTNDEVAVRARALIEADVSARVNAVVAIAEAAKQNDAADARLKQAIKDAEVALKESSNAHAAAWKAALSAGWAEKELRATGVRAPGTSTPKARKRRTAPAVTDAPSE</sequence>
<dbReference type="AlphaFoldDB" id="A0A4R8W6U7"/>
<comment type="caution">
    <text evidence="3">The sequence shown here is derived from an EMBL/GenBank/DDBJ whole genome shotgun (WGS) entry which is preliminary data.</text>
</comment>
<name>A0A4R8W6U7_9MICO</name>
<dbReference type="EMBL" id="SOFL01000034">
    <property type="protein sequence ID" value="TFC01473.1"/>
    <property type="molecule type" value="Genomic_DNA"/>
</dbReference>
<accession>A0A4R8W6U7</accession>
<feature type="region of interest" description="Disordered" evidence="2">
    <location>
        <begin position="84"/>
        <end position="112"/>
    </location>
</feature>
<dbReference type="OrthoDB" id="5079621at2"/>
<dbReference type="Proteomes" id="UP000297907">
    <property type="component" value="Unassembled WGS sequence"/>
</dbReference>
<organism evidence="3 4">
    <name type="scientific">Cryobacterium adonitolivorans</name>
    <dbReference type="NCBI Taxonomy" id="1259189"/>
    <lineage>
        <taxon>Bacteria</taxon>
        <taxon>Bacillati</taxon>
        <taxon>Actinomycetota</taxon>
        <taxon>Actinomycetes</taxon>
        <taxon>Micrococcales</taxon>
        <taxon>Microbacteriaceae</taxon>
        <taxon>Cryobacterium</taxon>
    </lineage>
</organism>
<evidence type="ECO:0000313" key="4">
    <source>
        <dbReference type="Proteomes" id="UP000297907"/>
    </source>
</evidence>
<protein>
    <submittedName>
        <fullName evidence="3">Uncharacterized protein</fullName>
    </submittedName>
</protein>
<keyword evidence="1" id="KW-0175">Coiled coil</keyword>
<evidence type="ECO:0000313" key="3">
    <source>
        <dbReference type="EMBL" id="TFC01473.1"/>
    </source>
</evidence>
<proteinExistence type="predicted"/>
<evidence type="ECO:0000256" key="1">
    <source>
        <dbReference type="SAM" id="Coils"/>
    </source>
</evidence>
<keyword evidence="4" id="KW-1185">Reference proteome</keyword>
<gene>
    <name evidence="3" type="ORF">E3O42_10160</name>
</gene>
<reference evidence="3 4" key="1">
    <citation type="submission" date="2019-03" db="EMBL/GenBank/DDBJ databases">
        <title>Genomics of glacier-inhabiting Cryobacterium strains.</title>
        <authorList>
            <person name="Liu Q."/>
            <person name="Xin Y.-H."/>
        </authorList>
    </citation>
    <scope>NUCLEOTIDE SEQUENCE [LARGE SCALE GENOMIC DNA]</scope>
    <source>
        <strain evidence="3 4">RHLS22-1</strain>
    </source>
</reference>
<evidence type="ECO:0000256" key="2">
    <source>
        <dbReference type="SAM" id="MobiDB-lite"/>
    </source>
</evidence>
<dbReference type="RefSeq" id="WP_134453838.1">
    <property type="nucleotide sequence ID" value="NZ_SOFL01000034.1"/>
</dbReference>
<feature type="coiled-coil region" evidence="1">
    <location>
        <begin position="33"/>
        <end position="60"/>
    </location>
</feature>